<accession>A0A2H0UM49</accession>
<protein>
    <submittedName>
        <fullName evidence="2">Glucose sorbosone dehydrogenase</fullName>
    </submittedName>
</protein>
<dbReference type="SUPFAM" id="SSF50952">
    <property type="entry name" value="Soluble quinoprotein glucose dehydrogenase"/>
    <property type="match status" value="1"/>
</dbReference>
<organism evidence="2 3">
    <name type="scientific">Candidatus Harrisonbacteria bacterium CG10_big_fil_rev_8_21_14_0_10_49_15</name>
    <dbReference type="NCBI Taxonomy" id="1974587"/>
    <lineage>
        <taxon>Bacteria</taxon>
        <taxon>Candidatus Harrisoniibacteriota</taxon>
    </lineage>
</organism>
<proteinExistence type="predicted"/>
<dbReference type="PANTHER" id="PTHR19328:SF13">
    <property type="entry name" value="HIPL1 PROTEIN"/>
    <property type="match status" value="1"/>
</dbReference>
<dbReference type="InterPro" id="IPR011042">
    <property type="entry name" value="6-blade_b-propeller_TolB-like"/>
</dbReference>
<gene>
    <name evidence="2" type="ORF">COU11_00035</name>
</gene>
<dbReference type="AlphaFoldDB" id="A0A2H0UM49"/>
<dbReference type="PANTHER" id="PTHR19328">
    <property type="entry name" value="HEDGEHOG-INTERACTING PROTEIN"/>
    <property type="match status" value="1"/>
</dbReference>
<dbReference type="Proteomes" id="UP000229526">
    <property type="component" value="Unassembled WGS sequence"/>
</dbReference>
<reference evidence="3" key="1">
    <citation type="submission" date="2017-09" db="EMBL/GenBank/DDBJ databases">
        <title>Depth-based differentiation of microbial function through sediment-hosted aquifers and enrichment of novel symbionts in the deep terrestrial subsurface.</title>
        <authorList>
            <person name="Probst A.J."/>
            <person name="Ladd B."/>
            <person name="Jarett J.K."/>
            <person name="Geller-Mcgrath D.E."/>
            <person name="Sieber C.M.K."/>
            <person name="Emerson J.B."/>
            <person name="Anantharaman K."/>
            <person name="Thomas B.C."/>
            <person name="Malmstrom R."/>
            <person name="Stieglmeier M."/>
            <person name="Klingl A."/>
            <person name="Woyke T."/>
            <person name="Ryan C.M."/>
            <person name="Banfield J.F."/>
        </authorList>
    </citation>
    <scope>NUCLEOTIDE SEQUENCE [LARGE SCALE GENOMIC DNA]</scope>
</reference>
<dbReference type="InterPro" id="IPR012938">
    <property type="entry name" value="Glc/Sorbosone_DH"/>
</dbReference>
<evidence type="ECO:0000313" key="2">
    <source>
        <dbReference type="EMBL" id="PIR87492.1"/>
    </source>
</evidence>
<dbReference type="EMBL" id="PFBD01000001">
    <property type="protein sequence ID" value="PIR87492.1"/>
    <property type="molecule type" value="Genomic_DNA"/>
</dbReference>
<feature type="domain" description="Glucose/Sorbosone dehydrogenase" evidence="1">
    <location>
        <begin position="46"/>
        <end position="346"/>
    </location>
</feature>
<comment type="caution">
    <text evidence="2">The sequence shown here is derived from an EMBL/GenBank/DDBJ whole genome shotgun (WGS) entry which is preliminary data.</text>
</comment>
<evidence type="ECO:0000313" key="3">
    <source>
        <dbReference type="Proteomes" id="UP000229526"/>
    </source>
</evidence>
<dbReference type="Pfam" id="PF07995">
    <property type="entry name" value="GSDH"/>
    <property type="match status" value="1"/>
</dbReference>
<dbReference type="Gene3D" id="2.120.10.30">
    <property type="entry name" value="TolB, C-terminal domain"/>
    <property type="match status" value="1"/>
</dbReference>
<dbReference type="InterPro" id="IPR011041">
    <property type="entry name" value="Quinoprot_gluc/sorb_DH_b-prop"/>
</dbReference>
<name>A0A2H0UM49_9BACT</name>
<evidence type="ECO:0000259" key="1">
    <source>
        <dbReference type="Pfam" id="PF07995"/>
    </source>
</evidence>
<sequence length="364" mass="40011">MTKKITISVILIASIAAVLIFTVKPEKPTGVNSEVAEALTVIAQDLEIPWDFAFLPTGEILLTERPGRVLLITDNNQQEIQVTDTIVTQHGESGLLGITLHPDFSNNQFVYLYHTQETEDGLRNRVVRYTFTGTALTRPLEIIGKIPGARYHDGGRIEFGPDRYLYITTGDATTEDLAQDRSSLAGKVLRLRDDGSIPADNPFGTAIYSYGHRNSQGLAWDAYGRLWSTEHGRSGLSSGLDEINLIHSGENYGWPQIQGDKARRGMVKPATHSGPDITWAPASAAYYDASLFFGGLRGEALYEAVLEGETVVEVREHFKGQLGRIRTIRIGPDGYLYLTTSNRDGRGNPAPGDDKLIRIDPGIL</sequence>